<evidence type="ECO:0000256" key="4">
    <source>
        <dbReference type="ARBA" id="ARBA00022490"/>
    </source>
</evidence>
<dbReference type="HAMAP" id="MF_00255">
    <property type="entry name" value="Gly_tRNA_synth_beta"/>
    <property type="match status" value="1"/>
</dbReference>
<dbReference type="AlphaFoldDB" id="A0A060NQI1"/>
<evidence type="ECO:0000256" key="2">
    <source>
        <dbReference type="ARBA" id="ARBA00008226"/>
    </source>
</evidence>
<dbReference type="PANTHER" id="PTHR30075">
    <property type="entry name" value="GLYCYL-TRNA SYNTHETASE"/>
    <property type="match status" value="1"/>
</dbReference>
<dbReference type="PROSITE" id="PS50861">
    <property type="entry name" value="AA_TRNA_LIGASE_II_GLYAB"/>
    <property type="match status" value="1"/>
</dbReference>
<evidence type="ECO:0000313" key="13">
    <source>
        <dbReference type="EMBL" id="BAO84022.1"/>
    </source>
</evidence>
<keyword evidence="5 11" id="KW-0436">Ligase</keyword>
<organism evidence="13 14">
    <name type="scientific">Serpentinimonas maccroryi</name>
    <dbReference type="NCBI Taxonomy" id="1458426"/>
    <lineage>
        <taxon>Bacteria</taxon>
        <taxon>Pseudomonadati</taxon>
        <taxon>Pseudomonadota</taxon>
        <taxon>Betaproteobacteria</taxon>
        <taxon>Burkholderiales</taxon>
        <taxon>Comamonadaceae</taxon>
        <taxon>Serpentinimonas</taxon>
    </lineage>
</organism>
<dbReference type="InterPro" id="IPR015944">
    <property type="entry name" value="Gly-tRNA-synth_bsu"/>
</dbReference>
<name>A0A060NQI1_9BURK</name>
<dbReference type="HOGENOM" id="CLU_007220_2_2_4"/>
<dbReference type="EC" id="6.1.1.14" evidence="11"/>
<protein>
    <recommendedName>
        <fullName evidence="11">Glycine--tRNA ligase beta subunit</fullName>
        <ecNumber evidence="11">6.1.1.14</ecNumber>
    </recommendedName>
    <alternativeName>
        <fullName evidence="11">Glycyl-tRNA synthetase beta subunit</fullName>
        <shortName evidence="11">GlyRS</shortName>
    </alternativeName>
</protein>
<dbReference type="GO" id="GO:0005524">
    <property type="term" value="F:ATP binding"/>
    <property type="evidence" value="ECO:0007669"/>
    <property type="project" value="UniProtKB-UniRule"/>
</dbReference>
<dbReference type="SUPFAM" id="SSF109604">
    <property type="entry name" value="HD-domain/PDEase-like"/>
    <property type="match status" value="1"/>
</dbReference>
<keyword evidence="6 11" id="KW-0547">Nucleotide-binding</keyword>
<dbReference type="Proteomes" id="UP000066014">
    <property type="component" value="Chromosome"/>
</dbReference>
<dbReference type="GO" id="GO:0006420">
    <property type="term" value="P:arginyl-tRNA aminoacylation"/>
    <property type="evidence" value="ECO:0007669"/>
    <property type="project" value="InterPro"/>
</dbReference>
<dbReference type="InterPro" id="IPR008909">
    <property type="entry name" value="DALR_anticod-bd"/>
</dbReference>
<dbReference type="Pfam" id="PF05746">
    <property type="entry name" value="DALR_1"/>
    <property type="match status" value="1"/>
</dbReference>
<dbReference type="EMBL" id="AP014569">
    <property type="protein sequence ID" value="BAO84022.1"/>
    <property type="molecule type" value="Genomic_DNA"/>
</dbReference>
<comment type="catalytic activity">
    <reaction evidence="10 11">
        <text>tRNA(Gly) + glycine + ATP = glycyl-tRNA(Gly) + AMP + diphosphate</text>
        <dbReference type="Rhea" id="RHEA:16013"/>
        <dbReference type="Rhea" id="RHEA-COMP:9664"/>
        <dbReference type="Rhea" id="RHEA-COMP:9683"/>
        <dbReference type="ChEBI" id="CHEBI:30616"/>
        <dbReference type="ChEBI" id="CHEBI:33019"/>
        <dbReference type="ChEBI" id="CHEBI:57305"/>
        <dbReference type="ChEBI" id="CHEBI:78442"/>
        <dbReference type="ChEBI" id="CHEBI:78522"/>
        <dbReference type="ChEBI" id="CHEBI:456215"/>
        <dbReference type="EC" id="6.1.1.14"/>
    </reaction>
</comment>
<keyword evidence="4 11" id="KW-0963">Cytoplasm</keyword>
<keyword evidence="9 11" id="KW-0030">Aminoacyl-tRNA synthetase</keyword>
<dbReference type="NCBIfam" id="TIGR00211">
    <property type="entry name" value="glyS"/>
    <property type="match status" value="1"/>
</dbReference>
<proteinExistence type="inferred from homology"/>
<feature type="domain" description="DALR anticodon binding" evidence="12">
    <location>
        <begin position="622"/>
        <end position="730"/>
    </location>
</feature>
<keyword evidence="8 11" id="KW-0648">Protein biosynthesis</keyword>
<dbReference type="GO" id="GO:0004814">
    <property type="term" value="F:arginine-tRNA ligase activity"/>
    <property type="evidence" value="ECO:0007669"/>
    <property type="project" value="InterPro"/>
</dbReference>
<evidence type="ECO:0000256" key="7">
    <source>
        <dbReference type="ARBA" id="ARBA00022840"/>
    </source>
</evidence>
<dbReference type="GO" id="GO:0006426">
    <property type="term" value="P:glycyl-tRNA aminoacylation"/>
    <property type="evidence" value="ECO:0007669"/>
    <property type="project" value="UniProtKB-UniRule"/>
</dbReference>
<dbReference type="PANTHER" id="PTHR30075:SF2">
    <property type="entry name" value="GLYCINE--TRNA LIGASE, CHLOROPLASTIC_MITOCHONDRIAL 2"/>
    <property type="match status" value="1"/>
</dbReference>
<reference evidence="13 14" key="1">
    <citation type="journal article" date="2014" name="Nat. Commun.">
        <title>Physiological and genomic features of highly alkaliphilic hydrogen-utilizing Betaproteobacteria from a continental serpentinizing site.</title>
        <authorList>
            <person name="Suzuki S."/>
            <person name="Kuenen J.G."/>
            <person name="Schipper K."/>
            <person name="van der Velde S."/>
            <person name="Ishii S."/>
            <person name="Wu A."/>
            <person name="Sorokin D.Y."/>
            <person name="Tenney A."/>
            <person name="Meng X.Y."/>
            <person name="Morrill P.L."/>
            <person name="Kamagata Y."/>
            <person name="Muyzer G."/>
            <person name="Nealson K.H."/>
        </authorList>
    </citation>
    <scope>NUCLEOTIDE SEQUENCE [LARGE SCALE GENOMIC DNA]</scope>
    <source>
        <strain evidence="13 14">B1</strain>
    </source>
</reference>
<comment type="subcellular location">
    <subcellularLocation>
        <location evidence="1 11">Cytoplasm</location>
    </subcellularLocation>
</comment>
<sequence length="739" mass="78894">MHKHNLLVELLVEELPPKALKKLGAAFAGVLAEQLQAQGLAEADARLTSFASPRRLAAHICGVAARAPDRPVAHKLMPVSVGLDASGAPTQALLKRLAALGADATAVPGLRRAADGKAEALYLDSVQPGVSLAVGLQKALDEALARLPIPKVMSYQPESHGNSDGASAAFVPGWSSVHFVRPAHGLVALHGAEVVAVHALGLRAGRSTRGHRFEAAVDPLPLPDADSYAATLRTQGAVIASYAERSLEMVRQLRQAAASLGARLEVEQGCAGLSTEEIEQRLLDDALVQEVTALVERPTVLVCAFERQFLEVPQECLILTMKANQKYFPLLDAQGRLSHQFLVVSNINPADPSAVIAGNERVVRPRLADARFFYDQDRKRSLESRLLGLAKVVYHNRLGSQGERVERVRAIAGAIAQRLGDAALQRQVEQAALLAKADLLTDMVGEFPELQGIMGRTYALHDGLEPVVAEAIEDHYKPRFAGDALPRNPVGLCVALADKLETLVGLFGIGSLPSGDKDPYALRRHALGVLRMWIERDLPLDWAELLALARPVFGDLITDPSAALTEFVFERLAGSLREQGYGAHEVDAVLALRPTCLAEVPRRLEAVRAFAALPQVAALAAANKRIGNILKKSAAGAPAAPSASDAGAAPVQPQLLAEPAEQALYAALQATLPQTQAQFEAGDYRAHLLGLAALHGPVDAFFESVLVNADDPAVRANRLALLRTLHRAMNRVAELARLA</sequence>
<dbReference type="GO" id="GO:0005829">
    <property type="term" value="C:cytosol"/>
    <property type="evidence" value="ECO:0007669"/>
    <property type="project" value="TreeGrafter"/>
</dbReference>
<dbReference type="InterPro" id="IPR006194">
    <property type="entry name" value="Gly-tRNA-synth_heterodimer"/>
</dbReference>
<dbReference type="OrthoDB" id="9775440at2"/>
<evidence type="ECO:0000256" key="10">
    <source>
        <dbReference type="ARBA" id="ARBA00047937"/>
    </source>
</evidence>
<evidence type="ECO:0000256" key="9">
    <source>
        <dbReference type="ARBA" id="ARBA00023146"/>
    </source>
</evidence>
<dbReference type="Pfam" id="PF02092">
    <property type="entry name" value="tRNA_synt_2f"/>
    <property type="match status" value="1"/>
</dbReference>
<dbReference type="KEGG" id="cbab:SMCB_1794"/>
<dbReference type="RefSeq" id="WP_045536403.1">
    <property type="nucleotide sequence ID" value="NZ_AP014569.1"/>
</dbReference>
<comment type="subunit">
    <text evidence="3 11">Tetramer of two alpha and two beta subunits.</text>
</comment>
<evidence type="ECO:0000313" key="14">
    <source>
        <dbReference type="Proteomes" id="UP000066014"/>
    </source>
</evidence>
<dbReference type="STRING" id="1458426.SMCB_1794"/>
<evidence type="ECO:0000259" key="12">
    <source>
        <dbReference type="Pfam" id="PF05746"/>
    </source>
</evidence>
<dbReference type="PRINTS" id="PR01045">
    <property type="entry name" value="TRNASYNTHGB"/>
</dbReference>
<evidence type="ECO:0000256" key="3">
    <source>
        <dbReference type="ARBA" id="ARBA00011209"/>
    </source>
</evidence>
<accession>A0A060NQI1</accession>
<gene>
    <name evidence="11" type="primary">glyS</name>
    <name evidence="13" type="ORF">SMCB_1794</name>
</gene>
<dbReference type="GO" id="GO:0004820">
    <property type="term" value="F:glycine-tRNA ligase activity"/>
    <property type="evidence" value="ECO:0007669"/>
    <property type="project" value="UniProtKB-UniRule"/>
</dbReference>
<evidence type="ECO:0000256" key="5">
    <source>
        <dbReference type="ARBA" id="ARBA00022598"/>
    </source>
</evidence>
<evidence type="ECO:0000256" key="1">
    <source>
        <dbReference type="ARBA" id="ARBA00004496"/>
    </source>
</evidence>
<keyword evidence="7 11" id="KW-0067">ATP-binding</keyword>
<evidence type="ECO:0000256" key="6">
    <source>
        <dbReference type="ARBA" id="ARBA00022741"/>
    </source>
</evidence>
<keyword evidence="14" id="KW-1185">Reference proteome</keyword>
<comment type="similarity">
    <text evidence="2 11">Belongs to the class-II aminoacyl-tRNA synthetase family.</text>
</comment>
<evidence type="ECO:0000256" key="11">
    <source>
        <dbReference type="HAMAP-Rule" id="MF_00255"/>
    </source>
</evidence>
<evidence type="ECO:0000256" key="8">
    <source>
        <dbReference type="ARBA" id="ARBA00022917"/>
    </source>
</evidence>